<dbReference type="PANTHER" id="PTHR43270:SF8">
    <property type="entry name" value="DI- AND TRIPEPTIDASE DUG2-RELATED"/>
    <property type="match status" value="1"/>
</dbReference>
<dbReference type="PROSITE" id="PS50082">
    <property type="entry name" value="WD_REPEATS_2"/>
    <property type="match status" value="3"/>
</dbReference>
<dbReference type="InterPro" id="IPR011650">
    <property type="entry name" value="Peptidase_M20_dimer"/>
</dbReference>
<dbReference type="GO" id="GO:0008233">
    <property type="term" value="F:peptidase activity"/>
    <property type="evidence" value="ECO:0007669"/>
    <property type="project" value="UniProtKB-KW"/>
</dbReference>
<feature type="repeat" description="WD" evidence="7">
    <location>
        <begin position="58"/>
        <end position="99"/>
    </location>
</feature>
<dbReference type="SMART" id="SM00320">
    <property type="entry name" value="WD40"/>
    <property type="match status" value="7"/>
</dbReference>
<keyword evidence="4" id="KW-0479">Metal-binding</keyword>
<feature type="repeat" description="WD" evidence="7">
    <location>
        <begin position="249"/>
        <end position="288"/>
    </location>
</feature>
<proteinExistence type="inferred from homology"/>
<dbReference type="STRING" id="1330018.A0A167RVJ2"/>
<feature type="repeat" description="WD" evidence="7">
    <location>
        <begin position="358"/>
        <end position="380"/>
    </location>
</feature>
<sequence>MSNGTLLQLKAPSLTHTLHQAESSVLCLAADDEHIFSGTQENHVYVWNRKTLQREAILKGHTGSVLALVLAEEKKWLFSSAADSTVRVWSTETLSPIYLVLPVLDVYSGDIFSLAWNARRCCLYFGCQDTSIQYYNFNNCKPEVNGSSTTPPRQFHKFFDSSPRFVHAARLERDGVTSVKVPETVHEEDWQVVQLPKGNLVPSAHYGYIYCMALVDCGEGRSMLLTGSGDEEVKIWACTPTGLILRTTLNGAGAGVLSLAVREDTVYAGCQSGFIKVWDLETGAVIRTIIAQENEDVLALTLLGSDLYAASANGQIQRWNGSFEQTASWSAHDGSVLSTIVVAPRGGISSDSRETYQLVTGANDATMKLWDIEKPAELKPSSSSTSVRAGPDAKAEDLLSALTDFVSFPSVSNDAHREDCRQTALFLRRILTQLGAESHVIPGKPGRNPVVFASFQGTSNLAAPKPRILFYGHYDVIAAPPYGWDSPPFSLTGRNGYLYGRGVTDDKGPIMAVAMATSKLLAKRSLHADIIMLIEGEEEAGSEGFRDMVQKNKEQIGHVDAILVSNSYWIGEDTPCVTYGLRGVIHATLEIGNEQPDLHSGVEGGAVREPMVDMVQLLSTLSAGPRVLIPGFYENVRPATKGELETYDILSEITGKPAANLRSRWREPSLSIHSLGGSGPANSTVIPHSVRAKVSVRIVPDQDLEETAQRLVDHLRTSFKTLDSTNRLKISVDHKADWWLGKLDDRFFLALEGAIEQEWGVRPLRIREGGSIPSIPFLEKEFGCHALHLPMGQSSDQAHLRNERISLKNLRKGQDVVARFLINLTS</sequence>
<dbReference type="OrthoDB" id="7832001at2759"/>
<dbReference type="InterPro" id="IPR020472">
    <property type="entry name" value="WD40_PAC1"/>
</dbReference>
<keyword evidence="6" id="KW-0378">Hydrolase</keyword>
<dbReference type="InterPro" id="IPR036322">
    <property type="entry name" value="WD40_repeat_dom_sf"/>
</dbReference>
<evidence type="ECO:0000256" key="2">
    <source>
        <dbReference type="ARBA" id="ARBA00022574"/>
    </source>
</evidence>
<gene>
    <name evidence="9" type="ORF">CALVIDRAFT_132317</name>
</gene>
<name>A0A167RVJ2_CALVF</name>
<dbReference type="SUPFAM" id="SSF53187">
    <property type="entry name" value="Zn-dependent exopeptidases"/>
    <property type="match status" value="1"/>
</dbReference>
<reference evidence="9 10" key="1">
    <citation type="journal article" date="2016" name="Mol. Biol. Evol.">
        <title>Comparative Genomics of Early-Diverging Mushroom-Forming Fungi Provides Insights into the Origins of Lignocellulose Decay Capabilities.</title>
        <authorList>
            <person name="Nagy L.G."/>
            <person name="Riley R."/>
            <person name="Tritt A."/>
            <person name="Adam C."/>
            <person name="Daum C."/>
            <person name="Floudas D."/>
            <person name="Sun H."/>
            <person name="Yadav J.S."/>
            <person name="Pangilinan J."/>
            <person name="Larsson K.H."/>
            <person name="Matsuura K."/>
            <person name="Barry K."/>
            <person name="Labutti K."/>
            <person name="Kuo R."/>
            <person name="Ohm R.A."/>
            <person name="Bhattacharya S.S."/>
            <person name="Shirouzu T."/>
            <person name="Yoshinaga Y."/>
            <person name="Martin F.M."/>
            <person name="Grigoriev I.V."/>
            <person name="Hibbett D.S."/>
        </authorList>
    </citation>
    <scope>NUCLEOTIDE SEQUENCE [LARGE SCALE GENOMIC DNA]</scope>
    <source>
        <strain evidence="9 10">TUFC12733</strain>
    </source>
</reference>
<dbReference type="Pfam" id="PF07687">
    <property type="entry name" value="M20_dimer"/>
    <property type="match status" value="1"/>
</dbReference>
<dbReference type="GO" id="GO:0046872">
    <property type="term" value="F:metal ion binding"/>
    <property type="evidence" value="ECO:0007669"/>
    <property type="project" value="UniProtKB-KW"/>
</dbReference>
<evidence type="ECO:0000256" key="1">
    <source>
        <dbReference type="ARBA" id="ARBA00006247"/>
    </source>
</evidence>
<protein>
    <submittedName>
        <fullName evidence="9">Glutathione degradosome</fullName>
    </submittedName>
</protein>
<dbReference type="InterPro" id="IPR015943">
    <property type="entry name" value="WD40/YVTN_repeat-like_dom_sf"/>
</dbReference>
<dbReference type="AlphaFoldDB" id="A0A167RVJ2"/>
<feature type="domain" description="Peptidase M20 dimerisation" evidence="8">
    <location>
        <begin position="579"/>
        <end position="718"/>
    </location>
</feature>
<dbReference type="EMBL" id="KV417267">
    <property type="protein sequence ID" value="KZP01327.1"/>
    <property type="molecule type" value="Genomic_DNA"/>
</dbReference>
<comment type="similarity">
    <text evidence="1">Belongs to the peptidase M20A family.</text>
</comment>
<dbReference type="GO" id="GO:0006751">
    <property type="term" value="P:glutathione catabolic process"/>
    <property type="evidence" value="ECO:0007669"/>
    <property type="project" value="InterPro"/>
</dbReference>
<evidence type="ECO:0000313" key="9">
    <source>
        <dbReference type="EMBL" id="KZP01327.1"/>
    </source>
</evidence>
<dbReference type="PIRSF" id="PIRSF037237">
    <property type="entry name" value="Peptidase_WD_repeats_DUG2"/>
    <property type="match status" value="1"/>
</dbReference>
<dbReference type="Proteomes" id="UP000076738">
    <property type="component" value="Unassembled WGS sequence"/>
</dbReference>
<evidence type="ECO:0000256" key="3">
    <source>
        <dbReference type="ARBA" id="ARBA00022670"/>
    </source>
</evidence>
<accession>A0A167RVJ2</accession>
<evidence type="ECO:0000256" key="5">
    <source>
        <dbReference type="ARBA" id="ARBA00022737"/>
    </source>
</evidence>
<evidence type="ECO:0000256" key="4">
    <source>
        <dbReference type="ARBA" id="ARBA00022723"/>
    </source>
</evidence>
<evidence type="ECO:0000259" key="8">
    <source>
        <dbReference type="Pfam" id="PF07687"/>
    </source>
</evidence>
<organism evidence="9 10">
    <name type="scientific">Calocera viscosa (strain TUFC12733)</name>
    <dbReference type="NCBI Taxonomy" id="1330018"/>
    <lineage>
        <taxon>Eukaryota</taxon>
        <taxon>Fungi</taxon>
        <taxon>Dikarya</taxon>
        <taxon>Basidiomycota</taxon>
        <taxon>Agaricomycotina</taxon>
        <taxon>Dacrymycetes</taxon>
        <taxon>Dacrymycetales</taxon>
        <taxon>Dacrymycetaceae</taxon>
        <taxon>Calocera</taxon>
    </lineage>
</organism>
<dbReference type="PRINTS" id="PR00320">
    <property type="entry name" value="GPROTEINBRPT"/>
</dbReference>
<keyword evidence="5" id="KW-0677">Repeat</keyword>
<dbReference type="InterPro" id="IPR017149">
    <property type="entry name" value="GSH_degradosome_Dug2"/>
</dbReference>
<dbReference type="Pfam" id="PF01546">
    <property type="entry name" value="Peptidase_M20"/>
    <property type="match status" value="1"/>
</dbReference>
<keyword evidence="2 7" id="KW-0853">WD repeat</keyword>
<keyword evidence="10" id="KW-1185">Reference proteome</keyword>
<dbReference type="InterPro" id="IPR001680">
    <property type="entry name" value="WD40_rpt"/>
</dbReference>
<dbReference type="PROSITE" id="PS50294">
    <property type="entry name" value="WD_REPEATS_REGION"/>
    <property type="match status" value="1"/>
</dbReference>
<dbReference type="SUPFAM" id="SSF50978">
    <property type="entry name" value="WD40 repeat-like"/>
    <property type="match status" value="1"/>
</dbReference>
<dbReference type="InterPro" id="IPR051458">
    <property type="entry name" value="Cyt/Met_Dipeptidase"/>
</dbReference>
<dbReference type="PANTHER" id="PTHR43270">
    <property type="entry name" value="BETA-ALA-HIS DIPEPTIDASE"/>
    <property type="match status" value="1"/>
</dbReference>
<dbReference type="Gene3D" id="3.40.630.10">
    <property type="entry name" value="Zn peptidases"/>
    <property type="match status" value="1"/>
</dbReference>
<evidence type="ECO:0000256" key="7">
    <source>
        <dbReference type="PROSITE-ProRule" id="PRU00221"/>
    </source>
</evidence>
<dbReference type="Gene3D" id="3.30.70.360">
    <property type="match status" value="1"/>
</dbReference>
<dbReference type="GO" id="GO:0006508">
    <property type="term" value="P:proteolysis"/>
    <property type="evidence" value="ECO:0007669"/>
    <property type="project" value="UniProtKB-KW"/>
</dbReference>
<dbReference type="InterPro" id="IPR002933">
    <property type="entry name" value="Peptidase_M20"/>
</dbReference>
<dbReference type="Pfam" id="PF00400">
    <property type="entry name" value="WD40"/>
    <property type="match status" value="2"/>
</dbReference>
<keyword evidence="3" id="KW-0645">Protease</keyword>
<evidence type="ECO:0000313" key="10">
    <source>
        <dbReference type="Proteomes" id="UP000076738"/>
    </source>
</evidence>
<evidence type="ECO:0000256" key="6">
    <source>
        <dbReference type="ARBA" id="ARBA00022801"/>
    </source>
</evidence>
<dbReference type="Gene3D" id="2.130.10.10">
    <property type="entry name" value="YVTN repeat-like/Quinoprotein amine dehydrogenase"/>
    <property type="match status" value="2"/>
</dbReference>